<reference evidence="2 3" key="1">
    <citation type="submission" date="2017-03" db="EMBL/GenBank/DDBJ databases">
        <authorList>
            <person name="Afonso C.L."/>
            <person name="Miller P.J."/>
            <person name="Scott M.A."/>
            <person name="Spackman E."/>
            <person name="Goraichik I."/>
            <person name="Dimitrov K.M."/>
            <person name="Suarez D.L."/>
            <person name="Swayne D.E."/>
        </authorList>
    </citation>
    <scope>NUCLEOTIDE SEQUENCE [LARGE SCALE GENOMIC DNA]</scope>
    <source>
        <strain evidence="2">Genome sequencing of Nitrospira japonica strain NJ11</strain>
    </source>
</reference>
<dbReference type="KEGG" id="nja:NSJP_0878"/>
<evidence type="ECO:0000313" key="2">
    <source>
        <dbReference type="EMBL" id="SLM47050.1"/>
    </source>
</evidence>
<proteinExistence type="predicted"/>
<organism evidence="2 3">
    <name type="scientific">Nitrospira japonica</name>
    <dbReference type="NCBI Taxonomy" id="1325564"/>
    <lineage>
        <taxon>Bacteria</taxon>
        <taxon>Pseudomonadati</taxon>
        <taxon>Nitrospirota</taxon>
        <taxon>Nitrospiria</taxon>
        <taxon>Nitrospirales</taxon>
        <taxon>Nitrospiraceae</taxon>
        <taxon>Nitrospira</taxon>
    </lineage>
</organism>
<sequence length="67" mass="6820">MPSPTHTAPLAVRTSDAASRNPSGLSIRVPGVAHAGVGDHLDPHRPHLLVAGLVGHAGRIGARAHDL</sequence>
<evidence type="ECO:0000313" key="3">
    <source>
        <dbReference type="Proteomes" id="UP000192042"/>
    </source>
</evidence>
<dbReference type="STRING" id="1325564.NSJP_0878"/>
<feature type="region of interest" description="Disordered" evidence="1">
    <location>
        <begin position="1"/>
        <end position="25"/>
    </location>
</feature>
<gene>
    <name evidence="2" type="ORF">NSJP_0878</name>
</gene>
<dbReference type="Proteomes" id="UP000192042">
    <property type="component" value="Chromosome I"/>
</dbReference>
<accession>A0A1W1I211</accession>
<protein>
    <submittedName>
        <fullName evidence="2">Uncharacterized protein</fullName>
    </submittedName>
</protein>
<dbReference type="AlphaFoldDB" id="A0A1W1I211"/>
<keyword evidence="3" id="KW-1185">Reference proteome</keyword>
<name>A0A1W1I211_9BACT</name>
<evidence type="ECO:0000256" key="1">
    <source>
        <dbReference type="SAM" id="MobiDB-lite"/>
    </source>
</evidence>
<dbReference type="EMBL" id="LT828648">
    <property type="protein sequence ID" value="SLM47050.1"/>
    <property type="molecule type" value="Genomic_DNA"/>
</dbReference>